<organism evidence="1 2">
    <name type="scientific">Dryococelus australis</name>
    <dbReference type="NCBI Taxonomy" id="614101"/>
    <lineage>
        <taxon>Eukaryota</taxon>
        <taxon>Metazoa</taxon>
        <taxon>Ecdysozoa</taxon>
        <taxon>Arthropoda</taxon>
        <taxon>Hexapoda</taxon>
        <taxon>Insecta</taxon>
        <taxon>Pterygota</taxon>
        <taxon>Neoptera</taxon>
        <taxon>Polyneoptera</taxon>
        <taxon>Phasmatodea</taxon>
        <taxon>Verophasmatodea</taxon>
        <taxon>Anareolatae</taxon>
        <taxon>Phasmatidae</taxon>
        <taxon>Eurycanthinae</taxon>
        <taxon>Dryococelus</taxon>
    </lineage>
</organism>
<evidence type="ECO:0000313" key="1">
    <source>
        <dbReference type="EMBL" id="KAJ8892274.1"/>
    </source>
</evidence>
<evidence type="ECO:0000313" key="2">
    <source>
        <dbReference type="Proteomes" id="UP001159363"/>
    </source>
</evidence>
<keyword evidence="2" id="KW-1185">Reference proteome</keyword>
<gene>
    <name evidence="1" type="ORF">PR048_004854</name>
</gene>
<reference evidence="1 2" key="1">
    <citation type="submission" date="2023-02" db="EMBL/GenBank/DDBJ databases">
        <title>LHISI_Scaffold_Assembly.</title>
        <authorList>
            <person name="Stuart O.P."/>
            <person name="Cleave R."/>
            <person name="Magrath M.J.L."/>
            <person name="Mikheyev A.S."/>
        </authorList>
    </citation>
    <scope>NUCLEOTIDE SEQUENCE [LARGE SCALE GENOMIC DNA]</scope>
    <source>
        <strain evidence="1">Daus_M_001</strain>
        <tissue evidence="1">Leg muscle</tissue>
    </source>
</reference>
<protein>
    <submittedName>
        <fullName evidence="1">Uncharacterized protein</fullName>
    </submittedName>
</protein>
<dbReference type="EMBL" id="JARBHB010000002">
    <property type="protein sequence ID" value="KAJ8892274.1"/>
    <property type="molecule type" value="Genomic_DNA"/>
</dbReference>
<proteinExistence type="predicted"/>
<comment type="caution">
    <text evidence="1">The sequence shown here is derived from an EMBL/GenBank/DDBJ whole genome shotgun (WGS) entry which is preliminary data.</text>
</comment>
<sequence>MVLSVRSTIEAVINGKMSTDVPATQNEQPAKSMVKTLLIAFDHDGIIQKECAPAGQAVNAVFYSQVFNGCSNASAVYDQSCTGQKSGCCCTITCLHMA</sequence>
<dbReference type="Proteomes" id="UP001159363">
    <property type="component" value="Chromosome 2"/>
</dbReference>
<accession>A0ABQ9I6L0</accession>
<name>A0ABQ9I6L0_9NEOP</name>